<dbReference type="GO" id="GO:0005759">
    <property type="term" value="C:mitochondrial matrix"/>
    <property type="evidence" value="ECO:0007669"/>
    <property type="project" value="TreeGrafter"/>
</dbReference>
<dbReference type="FunCoup" id="A0A7F5RFE6">
    <property type="interactions" value="108"/>
</dbReference>
<dbReference type="PANTHER" id="PTHR15437">
    <property type="entry name" value="TRANSCRIPTION TERMINATION FACTOR, MITOCHONDRIAL"/>
    <property type="match status" value="1"/>
</dbReference>
<name>A0A7F5RFE6_AGRPL</name>
<dbReference type="KEGG" id="apln:108735764"/>
<dbReference type="InterPro" id="IPR003690">
    <property type="entry name" value="MTERF"/>
</dbReference>
<gene>
    <name evidence="2" type="primary">LOC108735764</name>
</gene>
<evidence type="ECO:0000313" key="2">
    <source>
        <dbReference type="RefSeq" id="XP_025834709.1"/>
    </source>
</evidence>
<organism evidence="1 2">
    <name type="scientific">Agrilus planipennis</name>
    <name type="common">Emerald ash borer</name>
    <name type="synonym">Agrilus marcopoli</name>
    <dbReference type="NCBI Taxonomy" id="224129"/>
    <lineage>
        <taxon>Eukaryota</taxon>
        <taxon>Metazoa</taxon>
        <taxon>Ecdysozoa</taxon>
        <taxon>Arthropoda</taxon>
        <taxon>Hexapoda</taxon>
        <taxon>Insecta</taxon>
        <taxon>Pterygota</taxon>
        <taxon>Neoptera</taxon>
        <taxon>Endopterygota</taxon>
        <taxon>Coleoptera</taxon>
        <taxon>Polyphaga</taxon>
        <taxon>Elateriformia</taxon>
        <taxon>Buprestoidea</taxon>
        <taxon>Buprestidae</taxon>
        <taxon>Agrilinae</taxon>
        <taxon>Agrilus</taxon>
    </lineage>
</organism>
<dbReference type="RefSeq" id="XP_025834709.1">
    <property type="nucleotide sequence ID" value="XM_025978924.1"/>
</dbReference>
<dbReference type="GO" id="GO:0006393">
    <property type="term" value="P:termination of mitochondrial transcription"/>
    <property type="evidence" value="ECO:0007669"/>
    <property type="project" value="TreeGrafter"/>
</dbReference>
<reference evidence="2" key="1">
    <citation type="submission" date="2025-08" db="UniProtKB">
        <authorList>
            <consortium name="RefSeq"/>
        </authorList>
    </citation>
    <scope>IDENTIFICATION</scope>
    <source>
        <tissue evidence="2">Entire body</tissue>
    </source>
</reference>
<dbReference type="InParanoid" id="A0A7F5RFE6"/>
<dbReference type="PANTHER" id="PTHR15437:SF7">
    <property type="entry name" value="TRANSCRIPTION TERMINATION FACTOR 5, MITOCHONDRIAL"/>
    <property type="match status" value="1"/>
</dbReference>
<dbReference type="OrthoDB" id="10064535at2759"/>
<dbReference type="Proteomes" id="UP000192223">
    <property type="component" value="Unplaced"/>
</dbReference>
<accession>A0A7F5RFE6</accession>
<dbReference type="GO" id="GO:0003676">
    <property type="term" value="F:nucleic acid binding"/>
    <property type="evidence" value="ECO:0007669"/>
    <property type="project" value="InterPro"/>
</dbReference>
<dbReference type="AlphaFoldDB" id="A0A7F5RFE6"/>
<proteinExistence type="predicted"/>
<dbReference type="GeneID" id="108735764"/>
<evidence type="ECO:0000313" key="1">
    <source>
        <dbReference type="Proteomes" id="UP000192223"/>
    </source>
</evidence>
<protein>
    <submittedName>
        <fullName evidence="2">Transcription termination factor 5, mitochondrial isoform X1</fullName>
    </submittedName>
</protein>
<sequence length="481" mass="56047">MFVFKFNFKLFNSSVLHFSNAYKSQSAFVTAIGVHPTNVPYFKKKHGLENITDEQIKSTAMFCEMIGISKQEIKENPKFLKISLKSLDCQHTLMSEIGFKNIDAYLLMSYRKCMNRPVSLLKAYGFIDDDTNVAEHLLSHLKPTPENIRTDDISDHNVLFDIHKTLLIRYLMWRFKASQDQVESFLRQSGAKTIRSFRFLCECIALARDLGISEDQMLTKYGYILGAYPKYPLTTISETREICGITMRELYLRDPMLVTVPPDNIKIIKDILESNNISRESLLNYVRVLTLSPTTVKLRFEEIEAIPELKVLKTHPRILCLIGHHNRARSRLSFLKDMKLNCANLGILGDHSVSFDAHIKEGVDENSIMALKRFMQSILKRDYREFEKDLKRHPFYLKVPFLQIQETLQYLEERNYEIPTILKAIQILLYPKETIIKTFKNMDSNLEIKLARLTDLQKLNLALYLMEKRHHFTGNGIWKNS</sequence>
<keyword evidence="1" id="KW-1185">Reference proteome</keyword>